<accession>A0A511W5G0</accession>
<feature type="transmembrane region" description="Helical" evidence="1">
    <location>
        <begin position="252"/>
        <end position="271"/>
    </location>
</feature>
<keyword evidence="3" id="KW-1185">Reference proteome</keyword>
<keyword evidence="1" id="KW-1133">Transmembrane helix</keyword>
<reference evidence="2 3" key="1">
    <citation type="submission" date="2019-07" db="EMBL/GenBank/DDBJ databases">
        <title>Whole genome shotgun sequence of Alkalibacillus haloalkaliphilus NBRC 103110.</title>
        <authorList>
            <person name="Hosoyama A."/>
            <person name="Uohara A."/>
            <person name="Ohji S."/>
            <person name="Ichikawa N."/>
        </authorList>
    </citation>
    <scope>NUCLEOTIDE SEQUENCE [LARGE SCALE GENOMIC DNA]</scope>
    <source>
        <strain evidence="2 3">NBRC 103110</strain>
    </source>
</reference>
<keyword evidence="1" id="KW-0472">Membrane</keyword>
<evidence type="ECO:0000256" key="1">
    <source>
        <dbReference type="SAM" id="Phobius"/>
    </source>
</evidence>
<dbReference type="OrthoDB" id="2080287at2"/>
<feature type="transmembrane region" description="Helical" evidence="1">
    <location>
        <begin position="52"/>
        <end position="71"/>
    </location>
</feature>
<proteinExistence type="predicted"/>
<dbReference type="Proteomes" id="UP000321440">
    <property type="component" value="Unassembled WGS sequence"/>
</dbReference>
<name>A0A511W5G0_9BACI</name>
<dbReference type="EMBL" id="BJYA01000001">
    <property type="protein sequence ID" value="GEN44602.1"/>
    <property type="molecule type" value="Genomic_DNA"/>
</dbReference>
<evidence type="ECO:0000313" key="2">
    <source>
        <dbReference type="EMBL" id="GEN44602.1"/>
    </source>
</evidence>
<gene>
    <name evidence="2" type="ORF">AHA02nite_03780</name>
</gene>
<dbReference type="AlphaFoldDB" id="A0A511W5G0"/>
<evidence type="ECO:0000313" key="3">
    <source>
        <dbReference type="Proteomes" id="UP000321440"/>
    </source>
</evidence>
<dbReference type="RefSeq" id="WP_146813815.1">
    <property type="nucleotide sequence ID" value="NZ_BJYA01000001.1"/>
</dbReference>
<feature type="transmembrane region" description="Helical" evidence="1">
    <location>
        <begin position="213"/>
        <end position="246"/>
    </location>
</feature>
<protein>
    <submittedName>
        <fullName evidence="2">Uncharacterized protein</fullName>
    </submittedName>
</protein>
<organism evidence="2 3">
    <name type="scientific">Alkalibacillus haloalkaliphilus</name>
    <dbReference type="NCBI Taxonomy" id="94136"/>
    <lineage>
        <taxon>Bacteria</taxon>
        <taxon>Bacillati</taxon>
        <taxon>Bacillota</taxon>
        <taxon>Bacilli</taxon>
        <taxon>Bacillales</taxon>
        <taxon>Bacillaceae</taxon>
        <taxon>Alkalibacillus</taxon>
    </lineage>
</organism>
<keyword evidence="1" id="KW-0812">Transmembrane</keyword>
<feature type="transmembrane region" description="Helical" evidence="1">
    <location>
        <begin position="20"/>
        <end position="46"/>
    </location>
</feature>
<comment type="caution">
    <text evidence="2">The sequence shown here is derived from an EMBL/GenBank/DDBJ whole genome shotgun (WGS) entry which is preliminary data.</text>
</comment>
<sequence>MSILQLIKRTIPFFISRILVYLIFGAISLIFLGLMLGLGILLFRWFDFASGFFIFLMIGTFFGVLGLLRFIERYFLYMVKVGHIAVVTELLRKGSVPDGKSQISYGKDQVVNNFGSANVAFVVDKIIYGAVKQIQRWLMRIGNFLNFIPGAKNIIGILSKVMAVSLRYVDEAILSYIMLRKSEAKDAESEKEESVWKNACDGVVLYAQSWKKIIITAAGIVAFVYILNITVFLVTVFPLMALASMITDNAGAAGILGYFAIIGAYIFTSMVKRAFVDPIAMIAMVRTYQLNIEDMEPSIDLQQKLLNVSSKFKQLFNKKDEDVQKAEQTT</sequence>